<dbReference type="Pfam" id="PF00303">
    <property type="entry name" value="Thymidylat_synt"/>
    <property type="match status" value="1"/>
</dbReference>
<dbReference type="PANTHER" id="PTHR11548:SF1">
    <property type="entry name" value="THYMIDYLATE SYNTHASE 1"/>
    <property type="match status" value="1"/>
</dbReference>
<dbReference type="SUPFAM" id="SSF55831">
    <property type="entry name" value="Thymidylate synthase/dCMP hydroxymethylase"/>
    <property type="match status" value="1"/>
</dbReference>
<dbReference type="GO" id="GO:0004799">
    <property type="term" value="F:thymidylate synthase activity"/>
    <property type="evidence" value="ECO:0007669"/>
    <property type="project" value="TreeGrafter"/>
</dbReference>
<reference evidence="4 5" key="1">
    <citation type="submission" date="2017-09" db="EMBL/GenBank/DDBJ databases">
        <title>Large-scale bioinformatics analysis of Bacillus genomes uncovers conserved roles of natural products in bacterial physiology.</title>
        <authorList>
            <consortium name="Agbiome Team Llc"/>
            <person name="Bleich R.M."/>
            <person name="Grubbs K.J."/>
            <person name="Santa Maria K.C."/>
            <person name="Allen S.E."/>
            <person name="Farag S."/>
            <person name="Shank E.A."/>
            <person name="Bowers A."/>
        </authorList>
    </citation>
    <scope>NUCLEOTIDE SEQUENCE [LARGE SCALE GENOMIC DNA]</scope>
    <source>
        <strain evidence="4 5">AFS061806</strain>
    </source>
</reference>
<dbReference type="GO" id="GO:0005829">
    <property type="term" value="C:cytosol"/>
    <property type="evidence" value="ECO:0007669"/>
    <property type="project" value="TreeGrafter"/>
</dbReference>
<dbReference type="Proteomes" id="UP000224076">
    <property type="component" value="Unassembled WGS sequence"/>
</dbReference>
<evidence type="ECO:0000259" key="3">
    <source>
        <dbReference type="Pfam" id="PF00303"/>
    </source>
</evidence>
<dbReference type="AlphaFoldDB" id="A0A2B3TVB5"/>
<dbReference type="EMBL" id="NVDG01000047">
    <property type="protein sequence ID" value="PFU38520.1"/>
    <property type="molecule type" value="Genomic_DNA"/>
</dbReference>
<gene>
    <name evidence="4" type="ORF">COK86_25415</name>
</gene>
<proteinExistence type="predicted"/>
<dbReference type="Gene3D" id="3.30.572.10">
    <property type="entry name" value="Thymidylate synthase/dCMP hydroxymethylase domain"/>
    <property type="match status" value="1"/>
</dbReference>
<dbReference type="InterPro" id="IPR045097">
    <property type="entry name" value="Thymidate_synth/dCMP_Mease"/>
</dbReference>
<evidence type="ECO:0000313" key="4">
    <source>
        <dbReference type="EMBL" id="PFU38520.1"/>
    </source>
</evidence>
<organism evidence="4 5">
    <name type="scientific">Bacillus cereus</name>
    <dbReference type="NCBI Taxonomy" id="1396"/>
    <lineage>
        <taxon>Bacteria</taxon>
        <taxon>Bacillati</taxon>
        <taxon>Bacillota</taxon>
        <taxon>Bacilli</taxon>
        <taxon>Bacillales</taxon>
        <taxon>Bacillaceae</taxon>
        <taxon>Bacillus</taxon>
        <taxon>Bacillus cereus group</taxon>
    </lineage>
</organism>
<accession>A0A2B3TVB5</accession>
<dbReference type="PANTHER" id="PTHR11548">
    <property type="entry name" value="THYMIDYLATE SYNTHASE 1"/>
    <property type="match status" value="1"/>
</dbReference>
<evidence type="ECO:0000313" key="5">
    <source>
        <dbReference type="Proteomes" id="UP000224076"/>
    </source>
</evidence>
<comment type="caution">
    <text evidence="4">The sequence shown here is derived from an EMBL/GenBank/DDBJ whole genome shotgun (WGS) entry which is preliminary data.</text>
</comment>
<dbReference type="InterPro" id="IPR036926">
    <property type="entry name" value="Thymidate_synth/dCMP_Mease_sf"/>
</dbReference>
<keyword evidence="1" id="KW-0489">Methyltransferase</keyword>
<dbReference type="RefSeq" id="WP_098498137.1">
    <property type="nucleotide sequence ID" value="NZ_NUXC01000006.1"/>
</dbReference>
<dbReference type="InterPro" id="IPR023451">
    <property type="entry name" value="Thymidate_synth/dCMP_Mease_dom"/>
</dbReference>
<keyword evidence="2" id="KW-0808">Transferase</keyword>
<evidence type="ECO:0000256" key="2">
    <source>
        <dbReference type="ARBA" id="ARBA00022679"/>
    </source>
</evidence>
<feature type="domain" description="Thymidylate synthase/dCMP hydroxymethylase" evidence="3">
    <location>
        <begin position="54"/>
        <end position="231"/>
    </location>
</feature>
<protein>
    <recommendedName>
        <fullName evidence="3">Thymidylate synthase/dCMP hydroxymethylase domain-containing protein</fullName>
    </recommendedName>
</protein>
<dbReference type="GO" id="GO:0006231">
    <property type="term" value="P:dTMP biosynthetic process"/>
    <property type="evidence" value="ECO:0007669"/>
    <property type="project" value="TreeGrafter"/>
</dbReference>
<dbReference type="GO" id="GO:0032259">
    <property type="term" value="P:methylation"/>
    <property type="evidence" value="ECO:0007669"/>
    <property type="project" value="UniProtKB-KW"/>
</dbReference>
<name>A0A2B3TVB5_BACCE</name>
<evidence type="ECO:0000256" key="1">
    <source>
        <dbReference type="ARBA" id="ARBA00022603"/>
    </source>
</evidence>
<sequence length="365" mass="43225">MNFIIESNNITDGFYSILNYMYRNGVVSHVKDFDYLEVYPIAVQVNNPKERCLLIPKRYNNIIGTIAETLWVIGGRNDLEYLSNYLPRASDFSDDGKTWRGAYGPRIMNWNGINQFKNCIKALRENPNTARACITIFDPSKDNEPNIIDIPCNNWIQFYIENNKLCMNVTLRANDLIWGFSGINFFEWTVLQEMASFWLGLDVGKYNHFVGNMIIFERHFPRSKKILETQIDNDVYSVFNNLNPLPVDVQEELFEEDFNKFFEIEKLFTKNQLNYKDIKYKIPLINSKFLKYCLCLMISYISFKEEKYDQFLEIMTGLETNVYKICALEYFIRYIRKNGDLEFIEKSLLKYEEENVITFINNILK</sequence>